<dbReference type="InterPro" id="IPR013022">
    <property type="entry name" value="Xyl_isomerase-like_TIM-brl"/>
</dbReference>
<dbReference type="Proteomes" id="UP000596827">
    <property type="component" value="Unassembled WGS sequence"/>
</dbReference>
<dbReference type="PANTHER" id="PTHR12110">
    <property type="entry name" value="HYDROXYPYRUVATE ISOMERASE"/>
    <property type="match status" value="1"/>
</dbReference>
<protein>
    <submittedName>
        <fullName evidence="2">Sugar phosphate isomerase/epimerase</fullName>
    </submittedName>
</protein>
<dbReference type="SUPFAM" id="SSF51658">
    <property type="entry name" value="Xylose isomerase-like"/>
    <property type="match status" value="1"/>
</dbReference>
<dbReference type="GO" id="GO:0016853">
    <property type="term" value="F:isomerase activity"/>
    <property type="evidence" value="ECO:0007669"/>
    <property type="project" value="UniProtKB-KW"/>
</dbReference>
<keyword evidence="2" id="KW-0413">Isomerase</keyword>
<dbReference type="InterPro" id="IPR050312">
    <property type="entry name" value="IolE/XylAMocC-like"/>
</dbReference>
<name>A0A923S3S7_9BURK</name>
<dbReference type="Pfam" id="PF01261">
    <property type="entry name" value="AP_endonuc_2"/>
    <property type="match status" value="1"/>
</dbReference>
<dbReference type="InterPro" id="IPR036237">
    <property type="entry name" value="Xyl_isomerase-like_sf"/>
</dbReference>
<sequence>MTSSFKYGVSVYSYVNDYGSIMTLEDAFDHIADTGATGIEILGEGQVEGYPEPSSAWLDTWFRLLDQYKLEPTNMCSWVDMRLTLSHWLTVEEGAAELARDLHLAHLLGFKFLRPKFGVVSHDLVPDPNWEGYVERNLDLAHKYGIVICPEIHSPTPIKHPVVDGYIDFIERTGTKNFGLMVDTGIFQDRPLVHWGSHQVTEEMRKHMAFLNGIAVNPEEFLDIAKYVVFIQAKFHDIDENLEDQNIPWKPVISALKRAGYSGWLSSEYEGLRSPWRAIDQVRRQQVLLRKLEREHDEGRFA</sequence>
<comment type="caution">
    <text evidence="2">The sequence shown here is derived from an EMBL/GenBank/DDBJ whole genome shotgun (WGS) entry which is preliminary data.</text>
</comment>
<dbReference type="AlphaFoldDB" id="A0A923S3S7"/>
<evidence type="ECO:0000259" key="1">
    <source>
        <dbReference type="Pfam" id="PF01261"/>
    </source>
</evidence>
<organism evidence="2 3">
    <name type="scientific">Ramlibacter albus</name>
    <dbReference type="NCBI Taxonomy" id="2079448"/>
    <lineage>
        <taxon>Bacteria</taxon>
        <taxon>Pseudomonadati</taxon>
        <taxon>Pseudomonadota</taxon>
        <taxon>Betaproteobacteria</taxon>
        <taxon>Burkholderiales</taxon>
        <taxon>Comamonadaceae</taxon>
        <taxon>Ramlibacter</taxon>
    </lineage>
</organism>
<gene>
    <name evidence="2" type="ORF">H8R02_20010</name>
</gene>
<dbReference type="EMBL" id="JACORU010000007">
    <property type="protein sequence ID" value="MBC5766760.1"/>
    <property type="molecule type" value="Genomic_DNA"/>
</dbReference>
<feature type="domain" description="Xylose isomerase-like TIM barrel" evidence="1">
    <location>
        <begin position="28"/>
        <end position="277"/>
    </location>
</feature>
<accession>A0A923S3S7</accession>
<proteinExistence type="predicted"/>
<dbReference type="RefSeq" id="WP_187083234.1">
    <property type="nucleotide sequence ID" value="NZ_JACORU010000007.1"/>
</dbReference>
<keyword evidence="3" id="KW-1185">Reference proteome</keyword>
<evidence type="ECO:0000313" key="3">
    <source>
        <dbReference type="Proteomes" id="UP000596827"/>
    </source>
</evidence>
<dbReference type="Gene3D" id="3.20.20.150">
    <property type="entry name" value="Divalent-metal-dependent TIM barrel enzymes"/>
    <property type="match status" value="1"/>
</dbReference>
<evidence type="ECO:0000313" key="2">
    <source>
        <dbReference type="EMBL" id="MBC5766760.1"/>
    </source>
</evidence>
<reference evidence="2" key="1">
    <citation type="submission" date="2020-08" db="EMBL/GenBank/DDBJ databases">
        <title>Ramlibacter sp. GTP1 16S ribosomal RNA gene genome sequencing and assembly.</title>
        <authorList>
            <person name="Kang M."/>
        </authorList>
    </citation>
    <scope>NUCLEOTIDE SEQUENCE</scope>
    <source>
        <strain evidence="2">GTP1</strain>
    </source>
</reference>